<proteinExistence type="predicted"/>
<feature type="compositionally biased region" description="Basic and acidic residues" evidence="1">
    <location>
        <begin position="351"/>
        <end position="373"/>
    </location>
</feature>
<sequence>MSLFSKFQNLFHSKSTVNINQSEQNKFQEILNQIVGPYVQFDLKQMTKQMAQQLTKNDSNIDILFNYLSEYKGITGSTALIQLLAIIHQMFHCADISQEVSIKLRDCRIKKIEQHYSDNLVTEPDLMTRMKHDQFYTEMNVSEELNISQFTQAYFSYLQRLAANIDLYRAACRNSYPYLNDKDHIEPKLMFLWHYKMQNLVNNATILLKSEIQISEIQKYIYFDVWRFQSFICYEIEKVIDKYVTLPNSDALSLFEIYSESKRHYDLLLKFKDSAKRLKLQTPVQCEIDNIELQEFLNFISRLKVLNQMVFKKSLKVPNKQNPCMGIPQKNPQVKIVLFQLLHLRSSSGKHRNDQERLNSEESVEEKDRVIDESESKKKIKKIHIRGQSTFQFN</sequence>
<feature type="region of interest" description="Disordered" evidence="1">
    <location>
        <begin position="348"/>
        <end position="373"/>
    </location>
</feature>
<accession>A0A8S1LR52</accession>
<dbReference type="OrthoDB" id="290899at2759"/>
<organism evidence="2 3">
    <name type="scientific">Paramecium sonneborni</name>
    <dbReference type="NCBI Taxonomy" id="65129"/>
    <lineage>
        <taxon>Eukaryota</taxon>
        <taxon>Sar</taxon>
        <taxon>Alveolata</taxon>
        <taxon>Ciliophora</taxon>
        <taxon>Intramacronucleata</taxon>
        <taxon>Oligohymenophorea</taxon>
        <taxon>Peniculida</taxon>
        <taxon>Parameciidae</taxon>
        <taxon>Paramecium</taxon>
    </lineage>
</organism>
<keyword evidence="3" id="KW-1185">Reference proteome</keyword>
<evidence type="ECO:0000313" key="2">
    <source>
        <dbReference type="EMBL" id="CAD8065164.1"/>
    </source>
</evidence>
<name>A0A8S1LR52_9CILI</name>
<dbReference type="EMBL" id="CAJJDN010000020">
    <property type="protein sequence ID" value="CAD8065164.1"/>
    <property type="molecule type" value="Genomic_DNA"/>
</dbReference>
<reference evidence="2" key="1">
    <citation type="submission" date="2021-01" db="EMBL/GenBank/DDBJ databases">
        <authorList>
            <consortium name="Genoscope - CEA"/>
            <person name="William W."/>
        </authorList>
    </citation>
    <scope>NUCLEOTIDE SEQUENCE</scope>
</reference>
<evidence type="ECO:0000313" key="3">
    <source>
        <dbReference type="Proteomes" id="UP000692954"/>
    </source>
</evidence>
<dbReference type="AlphaFoldDB" id="A0A8S1LR52"/>
<dbReference type="Proteomes" id="UP000692954">
    <property type="component" value="Unassembled WGS sequence"/>
</dbReference>
<comment type="caution">
    <text evidence="2">The sequence shown here is derived from an EMBL/GenBank/DDBJ whole genome shotgun (WGS) entry which is preliminary data.</text>
</comment>
<gene>
    <name evidence="2" type="ORF">PSON_ATCC_30995.1.T0200069</name>
</gene>
<evidence type="ECO:0000256" key="1">
    <source>
        <dbReference type="SAM" id="MobiDB-lite"/>
    </source>
</evidence>
<protein>
    <submittedName>
        <fullName evidence="2">Uncharacterized protein</fullName>
    </submittedName>
</protein>